<dbReference type="Gene3D" id="3.90.45.10">
    <property type="entry name" value="Peptide deformylase"/>
    <property type="match status" value="1"/>
</dbReference>
<dbReference type="Pfam" id="PF01327">
    <property type="entry name" value="Pep_deformylase"/>
    <property type="match status" value="1"/>
</dbReference>
<dbReference type="PIRSF" id="PIRSF004749">
    <property type="entry name" value="Pep_def"/>
    <property type="match status" value="1"/>
</dbReference>
<name>A0A381NNX4_9ZZZZ</name>
<proteinExistence type="inferred from homology"/>
<evidence type="ECO:0000256" key="4">
    <source>
        <dbReference type="ARBA" id="ARBA00022917"/>
    </source>
</evidence>
<protein>
    <recommendedName>
        <fullName evidence="6">Peptide deformylase</fullName>
    </recommendedName>
</protein>
<comment type="similarity">
    <text evidence="1">Belongs to the polypeptide deformylase family.</text>
</comment>
<dbReference type="GO" id="GO:0042586">
    <property type="term" value="F:peptide deformylase activity"/>
    <property type="evidence" value="ECO:0007669"/>
    <property type="project" value="InterPro"/>
</dbReference>
<dbReference type="NCBIfam" id="NF001159">
    <property type="entry name" value="PRK00150.1-3"/>
    <property type="match status" value="1"/>
</dbReference>
<dbReference type="EMBL" id="UINC01000492">
    <property type="protein sequence ID" value="SUZ56296.1"/>
    <property type="molecule type" value="Genomic_DNA"/>
</dbReference>
<dbReference type="NCBIfam" id="TIGR00079">
    <property type="entry name" value="pept_deformyl"/>
    <property type="match status" value="1"/>
</dbReference>
<dbReference type="PANTHER" id="PTHR10458">
    <property type="entry name" value="PEPTIDE DEFORMYLASE"/>
    <property type="match status" value="1"/>
</dbReference>
<dbReference type="HAMAP" id="MF_00163">
    <property type="entry name" value="Pep_deformylase"/>
    <property type="match status" value="1"/>
</dbReference>
<evidence type="ECO:0000256" key="1">
    <source>
        <dbReference type="ARBA" id="ARBA00010759"/>
    </source>
</evidence>
<evidence type="ECO:0008006" key="6">
    <source>
        <dbReference type="Google" id="ProtNLM"/>
    </source>
</evidence>
<dbReference type="GO" id="GO:0046872">
    <property type="term" value="F:metal ion binding"/>
    <property type="evidence" value="ECO:0007669"/>
    <property type="project" value="UniProtKB-KW"/>
</dbReference>
<dbReference type="SUPFAM" id="SSF56420">
    <property type="entry name" value="Peptide deformylase"/>
    <property type="match status" value="1"/>
</dbReference>
<evidence type="ECO:0000256" key="3">
    <source>
        <dbReference type="ARBA" id="ARBA00022801"/>
    </source>
</evidence>
<dbReference type="CDD" id="cd00487">
    <property type="entry name" value="Pep_deformylase"/>
    <property type="match status" value="1"/>
</dbReference>
<evidence type="ECO:0000256" key="2">
    <source>
        <dbReference type="ARBA" id="ARBA00022723"/>
    </source>
</evidence>
<dbReference type="InterPro" id="IPR036821">
    <property type="entry name" value="Peptide_deformylase_sf"/>
</dbReference>
<keyword evidence="3" id="KW-0378">Hydrolase</keyword>
<keyword evidence="4" id="KW-0648">Protein biosynthesis</keyword>
<sequence>VSDVPKKAWPTYRIIAKMSILKIARMGHPILRRRARPVDLLELTTAPIQKLIDDMITTMKEYQGIGLAGPQVHEELRLFVAGVENGDDPMPLTVIVNPELTLLGDTAVDDWEGCLSIPDVRGRVPRAPEIDVRGFDRQGKPLQFTARGMAARVIQHETDHLDGILFLDRMKTFESLAFIEEYSRFLAE</sequence>
<organism evidence="5">
    <name type="scientific">marine metagenome</name>
    <dbReference type="NCBI Taxonomy" id="408172"/>
    <lineage>
        <taxon>unclassified sequences</taxon>
        <taxon>metagenomes</taxon>
        <taxon>ecological metagenomes</taxon>
    </lineage>
</organism>
<dbReference type="GO" id="GO:0006412">
    <property type="term" value="P:translation"/>
    <property type="evidence" value="ECO:0007669"/>
    <property type="project" value="UniProtKB-KW"/>
</dbReference>
<dbReference type="PANTHER" id="PTHR10458:SF22">
    <property type="entry name" value="PEPTIDE DEFORMYLASE"/>
    <property type="match status" value="1"/>
</dbReference>
<accession>A0A381NNX4</accession>
<reference evidence="5" key="1">
    <citation type="submission" date="2018-05" db="EMBL/GenBank/DDBJ databases">
        <authorList>
            <person name="Lanie J.A."/>
            <person name="Ng W.-L."/>
            <person name="Kazmierczak K.M."/>
            <person name="Andrzejewski T.M."/>
            <person name="Davidsen T.M."/>
            <person name="Wayne K.J."/>
            <person name="Tettelin H."/>
            <person name="Glass J.I."/>
            <person name="Rusch D."/>
            <person name="Podicherti R."/>
            <person name="Tsui H.-C.T."/>
            <person name="Winkler M.E."/>
        </authorList>
    </citation>
    <scope>NUCLEOTIDE SEQUENCE</scope>
</reference>
<dbReference type="InterPro" id="IPR023635">
    <property type="entry name" value="Peptide_deformylase"/>
</dbReference>
<dbReference type="GO" id="GO:0005739">
    <property type="term" value="C:mitochondrion"/>
    <property type="evidence" value="ECO:0007669"/>
    <property type="project" value="UniProtKB-ARBA"/>
</dbReference>
<feature type="non-terminal residue" evidence="5">
    <location>
        <position position="1"/>
    </location>
</feature>
<dbReference type="PRINTS" id="PR01576">
    <property type="entry name" value="PDEFORMYLASE"/>
</dbReference>
<evidence type="ECO:0000313" key="5">
    <source>
        <dbReference type="EMBL" id="SUZ56296.1"/>
    </source>
</evidence>
<keyword evidence="2" id="KW-0479">Metal-binding</keyword>
<dbReference type="AlphaFoldDB" id="A0A381NNX4"/>
<gene>
    <name evidence="5" type="ORF">METZ01_LOCUS9150</name>
</gene>
<dbReference type="FunFam" id="3.90.45.10:FF:000003">
    <property type="entry name" value="Peptide deformylase"/>
    <property type="match status" value="1"/>
</dbReference>